<feature type="active site" description="Proton acceptor; for dehydratase activity" evidence="5">
    <location>
        <position position="377"/>
    </location>
</feature>
<evidence type="ECO:0000259" key="7">
    <source>
        <dbReference type="PROSITE" id="PS52019"/>
    </source>
</evidence>
<name>A0ABR9MYX7_9MICO</name>
<dbReference type="Pfam" id="PF22953">
    <property type="entry name" value="SpnB_Rossmann"/>
    <property type="match status" value="1"/>
</dbReference>
<dbReference type="Gene3D" id="1.10.1200.10">
    <property type="entry name" value="ACP-like"/>
    <property type="match status" value="1"/>
</dbReference>
<evidence type="ECO:0000256" key="5">
    <source>
        <dbReference type="PROSITE-ProRule" id="PRU01363"/>
    </source>
</evidence>
<feature type="region of interest" description="N-terminal hotdog fold" evidence="5">
    <location>
        <begin position="345"/>
        <end position="464"/>
    </location>
</feature>
<dbReference type="Gene3D" id="3.40.50.720">
    <property type="entry name" value="NAD(P)-binding Rossmann-like Domain"/>
    <property type="match status" value="1"/>
</dbReference>
<sequence length="1183" mass="124898">TAFVLTGQGSQRVGMGRELYGSEPVFAAAFDAVCGGLDAVLDRPLREVVFAEEGSAEAGLLERTVFAQAALFAVETALFRLVESFGVRPDFLLGHSIGEVTAAHVAGVLDLGDACSLVAARGRLMQSAPAGGVMVAVEASEEEVTPTLVAGVEVAGVNGPSSVVVSGDAQAAQQVEWVWRERGRRVKRLSVSHAFHSAHMDGVLAEFEEAISGLTFREPAIPVVSNVTGRIATELTSPAYWARQIRSTVRFHDGVQTLRDAGVVRYLELGPDGVLSALVDNGVPTLRTGRAERDTFQLALGALHADGVDVDWLGAFARHDAQVLDLPTYAFQRRRHWLDAVADGHPLLGAPVGLAGRDERVLSGTVTRGALPWTADHVVGGATLFPGTGFVELAARAAELTGGGHVDDLTLTAPLVLSAHDATELQVVVTGDDERRRIEIFARTADRPWESHARGVLAAPADATPSFAGLVWPPTGATAVDLDGVYDRLAERGYAYGPAFRGLQKLWRSGDELFAEVRAGDGPYALHPALLDAALHALLPGVATETGPNWVPFSWSGVRVHRAGVNAVRVRITTLADAPDVREVAVALFDDTGAPVADVASLTLRPLVTAGLRAAVEGLSHVGWTAVARPEGAAAAVSTVLRLPRRDPAEARTALREVMERVQGWLRDEPSPDSRLVVVTSGAVATGPDEDVTDLAHAGVWGMLRSAQTENPDRIVLADVDDPDADLDSLLASGEPQFALRAGELLVPRLVRTVPADDPATPLWSDGTVLISGATGALGQVLARHLVTEHGARRLLLLSRRGADAPGATELAAELAGLGAEAVFAACDLADRDALRDVLSTVPAEHPLRAVVHTAGIVEDGVFAELDAERLDRVLLPKVEAAWNLHELTLDQDLRAFVLYSSVAGLLGTAGQANYAAGNTFLDALAQHRRAHGRPATSLAWGLWAQSSAMTERLADVDRTRIARSGLVALESEEAMALFDAAHDAGHPVLAVTRFDTSAFRGGSAPVLLRGLVRTAARPADAPGDSLADRLAALPAEDRQRAVLELVVAQVAGVLGHAGGEGVGPDRAFRDLGFDSLTAVELRNRLGSATGLRLPTTLVFDHPNPEAVAAYVLAQLETDRPAPVLAELDRLRPLLAEALAGQEHREQVARLLRELLDAGDDDPAHDLDSASDEDLFALVDGLD</sequence>
<keyword evidence="9" id="KW-1185">Reference proteome</keyword>
<dbReference type="InterPro" id="IPR014043">
    <property type="entry name" value="Acyl_transferase_dom"/>
</dbReference>
<dbReference type="InterPro" id="IPR050091">
    <property type="entry name" value="PKS_NRPS_Biosynth_Enz"/>
</dbReference>
<dbReference type="Pfam" id="PF00550">
    <property type="entry name" value="PP-binding"/>
    <property type="match status" value="1"/>
</dbReference>
<dbReference type="PANTHER" id="PTHR43775">
    <property type="entry name" value="FATTY ACID SYNTHASE"/>
    <property type="match status" value="1"/>
</dbReference>
<gene>
    <name evidence="8" type="ORF">IHE71_10905</name>
</gene>
<dbReference type="SUPFAM" id="SSF52151">
    <property type="entry name" value="FabD/lysophospholipase-like"/>
    <property type="match status" value="1"/>
</dbReference>
<dbReference type="Gene3D" id="3.10.129.110">
    <property type="entry name" value="Polyketide synthase dehydratase"/>
    <property type="match status" value="1"/>
</dbReference>
<dbReference type="InterPro" id="IPR020807">
    <property type="entry name" value="PKS_DH"/>
</dbReference>
<organism evidence="8 9">
    <name type="scientific">Myceligenerans pegani</name>
    <dbReference type="NCBI Taxonomy" id="2776917"/>
    <lineage>
        <taxon>Bacteria</taxon>
        <taxon>Bacillati</taxon>
        <taxon>Actinomycetota</taxon>
        <taxon>Actinomycetes</taxon>
        <taxon>Micrococcales</taxon>
        <taxon>Promicromonosporaceae</taxon>
        <taxon>Myceligenerans</taxon>
    </lineage>
</organism>
<dbReference type="InterPro" id="IPR036291">
    <property type="entry name" value="NAD(P)-bd_dom_sf"/>
</dbReference>
<dbReference type="InterPro" id="IPR036736">
    <property type="entry name" value="ACP-like_sf"/>
</dbReference>
<dbReference type="SMART" id="SM01294">
    <property type="entry name" value="PKS_PP_betabranch"/>
    <property type="match status" value="1"/>
</dbReference>
<dbReference type="InterPro" id="IPR057326">
    <property type="entry name" value="KR_dom"/>
</dbReference>
<dbReference type="PROSITE" id="PS52019">
    <property type="entry name" value="PKS_MFAS_DH"/>
    <property type="match status" value="1"/>
</dbReference>
<comment type="caution">
    <text evidence="8">The sequence shown here is derived from an EMBL/GenBank/DDBJ whole genome shotgun (WGS) entry which is preliminary data.</text>
</comment>
<feature type="non-terminal residue" evidence="8">
    <location>
        <position position="1"/>
    </location>
</feature>
<dbReference type="EMBL" id="JADAQT010000081">
    <property type="protein sequence ID" value="MBE1876216.1"/>
    <property type="molecule type" value="Genomic_DNA"/>
</dbReference>
<dbReference type="Gene3D" id="3.40.366.10">
    <property type="entry name" value="Malonyl-Coenzyme A Acyl Carrier Protein, domain 2"/>
    <property type="match status" value="1"/>
</dbReference>
<dbReference type="PANTHER" id="PTHR43775:SF51">
    <property type="entry name" value="INACTIVE PHENOLPHTHIOCEROL SYNTHESIS POLYKETIDE SYNTHASE TYPE I PKS1-RELATED"/>
    <property type="match status" value="1"/>
</dbReference>
<dbReference type="SMART" id="SM00823">
    <property type="entry name" value="PKS_PP"/>
    <property type="match status" value="1"/>
</dbReference>
<dbReference type="InterPro" id="IPR006162">
    <property type="entry name" value="Ppantetheine_attach_site"/>
</dbReference>
<dbReference type="Pfam" id="PF14765">
    <property type="entry name" value="PS-DH"/>
    <property type="match status" value="1"/>
</dbReference>
<dbReference type="PROSITE" id="PS00012">
    <property type="entry name" value="PHOSPHOPANTETHEINE"/>
    <property type="match status" value="1"/>
</dbReference>
<protein>
    <submittedName>
        <fullName evidence="8">SDR family NAD(P)-dependent oxidoreductase</fullName>
    </submittedName>
</protein>
<dbReference type="InterPro" id="IPR042104">
    <property type="entry name" value="PKS_dehydratase_sf"/>
</dbReference>
<evidence type="ECO:0000256" key="1">
    <source>
        <dbReference type="ARBA" id="ARBA00022450"/>
    </source>
</evidence>
<dbReference type="SMART" id="SM00822">
    <property type="entry name" value="PKS_KR"/>
    <property type="match status" value="1"/>
</dbReference>
<dbReference type="PROSITE" id="PS50075">
    <property type="entry name" value="CARRIER"/>
    <property type="match status" value="1"/>
</dbReference>
<keyword evidence="2" id="KW-0597">Phosphoprotein</keyword>
<proteinExistence type="predicted"/>
<dbReference type="Gene3D" id="3.30.70.3290">
    <property type="match status" value="1"/>
</dbReference>
<dbReference type="CDD" id="cd08956">
    <property type="entry name" value="KR_3_FAS_SDR_x"/>
    <property type="match status" value="1"/>
</dbReference>
<dbReference type="Pfam" id="PF21089">
    <property type="entry name" value="PKS_DH_N"/>
    <property type="match status" value="1"/>
</dbReference>
<evidence type="ECO:0000256" key="4">
    <source>
        <dbReference type="ARBA" id="ARBA00023315"/>
    </source>
</evidence>
<accession>A0ABR9MYX7</accession>
<dbReference type="InterPro" id="IPR001227">
    <property type="entry name" value="Ac_transferase_dom_sf"/>
</dbReference>
<dbReference type="InterPro" id="IPR009081">
    <property type="entry name" value="PP-bd_ACP"/>
</dbReference>
<dbReference type="InterPro" id="IPR016036">
    <property type="entry name" value="Malonyl_transacylase_ACP-bd"/>
</dbReference>
<reference evidence="8 9" key="1">
    <citation type="submission" date="2020-10" db="EMBL/GenBank/DDBJ databases">
        <title>Myceligenerans pegani sp. nov., an endophytic actinomycete isolated from Peganum harmala L. in Xinjiang, China.</title>
        <authorList>
            <person name="Xin L."/>
        </authorList>
    </citation>
    <scope>NUCLEOTIDE SEQUENCE [LARGE SCALE GENOMIC DNA]</scope>
    <source>
        <strain evidence="8 9">TRM65318</strain>
    </source>
</reference>
<dbReference type="SUPFAM" id="SSF47336">
    <property type="entry name" value="ACP-like"/>
    <property type="match status" value="1"/>
</dbReference>
<feature type="active site" description="Proton donor; for dehydratase activity" evidence="5">
    <location>
        <position position="532"/>
    </location>
</feature>
<evidence type="ECO:0000313" key="8">
    <source>
        <dbReference type="EMBL" id="MBE1876216.1"/>
    </source>
</evidence>
<evidence type="ECO:0000313" key="9">
    <source>
        <dbReference type="Proteomes" id="UP000625527"/>
    </source>
</evidence>
<dbReference type="Pfam" id="PF00698">
    <property type="entry name" value="Acyl_transf_1"/>
    <property type="match status" value="1"/>
</dbReference>
<dbReference type="SMART" id="SM00827">
    <property type="entry name" value="PKS_AT"/>
    <property type="match status" value="1"/>
</dbReference>
<feature type="domain" description="PKS/mFAS DH" evidence="7">
    <location>
        <begin position="345"/>
        <end position="613"/>
    </location>
</feature>
<evidence type="ECO:0000256" key="2">
    <source>
        <dbReference type="ARBA" id="ARBA00022553"/>
    </source>
</evidence>
<dbReference type="SMART" id="SM00826">
    <property type="entry name" value="PKS_DH"/>
    <property type="match status" value="1"/>
</dbReference>
<dbReference type="Proteomes" id="UP000625527">
    <property type="component" value="Unassembled WGS sequence"/>
</dbReference>
<keyword evidence="1" id="KW-0596">Phosphopantetheine</keyword>
<feature type="region of interest" description="C-terminal hotdog fold" evidence="5">
    <location>
        <begin position="477"/>
        <end position="613"/>
    </location>
</feature>
<dbReference type="Pfam" id="PF08659">
    <property type="entry name" value="KR"/>
    <property type="match status" value="1"/>
</dbReference>
<keyword evidence="4" id="KW-0012">Acyltransferase</keyword>
<dbReference type="InterPro" id="IPR016035">
    <property type="entry name" value="Acyl_Trfase/lysoPLipase"/>
</dbReference>
<dbReference type="SUPFAM" id="SSF51735">
    <property type="entry name" value="NAD(P)-binding Rossmann-fold domains"/>
    <property type="match status" value="2"/>
</dbReference>
<dbReference type="InterPro" id="IPR013968">
    <property type="entry name" value="PKS_KR"/>
</dbReference>
<dbReference type="InterPro" id="IPR049551">
    <property type="entry name" value="PKS_DH_C"/>
</dbReference>
<dbReference type="InterPro" id="IPR049900">
    <property type="entry name" value="PKS_mFAS_DH"/>
</dbReference>
<evidence type="ECO:0000259" key="6">
    <source>
        <dbReference type="PROSITE" id="PS50075"/>
    </source>
</evidence>
<keyword evidence="3" id="KW-0808">Transferase</keyword>
<dbReference type="InterPro" id="IPR020806">
    <property type="entry name" value="PKS_PP-bd"/>
</dbReference>
<feature type="domain" description="Carrier" evidence="6">
    <location>
        <begin position="1038"/>
        <end position="1116"/>
    </location>
</feature>
<evidence type="ECO:0000256" key="3">
    <source>
        <dbReference type="ARBA" id="ARBA00022679"/>
    </source>
</evidence>
<dbReference type="InterPro" id="IPR055123">
    <property type="entry name" value="SpnB-like_Rossmann"/>
</dbReference>
<dbReference type="SUPFAM" id="SSF55048">
    <property type="entry name" value="Probable ACP-binding domain of malonyl-CoA ACP transacylase"/>
    <property type="match status" value="1"/>
</dbReference>
<dbReference type="InterPro" id="IPR049552">
    <property type="entry name" value="PKS_DH_N"/>
</dbReference>